<dbReference type="Gene3D" id="2.20.28.30">
    <property type="entry name" value="RNA polymerase ii, chain L"/>
    <property type="match status" value="1"/>
</dbReference>
<protein>
    <submittedName>
        <fullName evidence="2">FmdB family transcriptional regulator</fullName>
    </submittedName>
</protein>
<evidence type="ECO:0000313" key="2">
    <source>
        <dbReference type="EMBL" id="HGE75298.1"/>
    </source>
</evidence>
<reference evidence="2" key="1">
    <citation type="journal article" date="2020" name="mSystems">
        <title>Genome- and Community-Level Interaction Insights into Carbon Utilization and Element Cycling Functions of Hydrothermarchaeota in Hydrothermal Sediment.</title>
        <authorList>
            <person name="Zhou Z."/>
            <person name="Liu Y."/>
            <person name="Xu W."/>
            <person name="Pan J."/>
            <person name="Luo Z.H."/>
            <person name="Li M."/>
        </authorList>
    </citation>
    <scope>NUCLEOTIDE SEQUENCE [LARGE SCALE GENOMIC DNA]</scope>
    <source>
        <strain evidence="2">SpSt-966</strain>
    </source>
</reference>
<dbReference type="PANTHER" id="PTHR34404:SF2">
    <property type="entry name" value="CONSERVED SERINE RICH PROTEIN"/>
    <property type="match status" value="1"/>
</dbReference>
<dbReference type="AlphaFoldDB" id="A0A7V3REP1"/>
<dbReference type="Pfam" id="PF09723">
    <property type="entry name" value="Zn_ribbon_8"/>
    <property type="match status" value="1"/>
</dbReference>
<comment type="caution">
    <text evidence="2">The sequence shown here is derived from an EMBL/GenBank/DDBJ whole genome shotgun (WGS) entry which is preliminary data.</text>
</comment>
<dbReference type="InterPro" id="IPR029040">
    <property type="entry name" value="RPABC4/Spt4"/>
</dbReference>
<dbReference type="SUPFAM" id="SSF63393">
    <property type="entry name" value="RNA polymerase subunits"/>
    <property type="match status" value="1"/>
</dbReference>
<proteinExistence type="predicted"/>
<accession>A0A7V3REP1</accession>
<dbReference type="NCBIfam" id="TIGR02605">
    <property type="entry name" value="CxxC_CxxC_SSSS"/>
    <property type="match status" value="1"/>
</dbReference>
<dbReference type="PANTHER" id="PTHR34404">
    <property type="entry name" value="REGULATORY PROTEIN, FMDB FAMILY"/>
    <property type="match status" value="1"/>
</dbReference>
<dbReference type="SMART" id="SM00834">
    <property type="entry name" value="CxxC_CXXC_SSSS"/>
    <property type="match status" value="1"/>
</dbReference>
<sequence>MALYRYVCPKCGHEEVLLKKFSEADGVKCPVCGSKMVRQVSNLGVIVFKGNGYYTTDVKKKSTVDSSTK</sequence>
<dbReference type="InterPro" id="IPR013429">
    <property type="entry name" value="Regulatory_FmdB_Zinc_ribbon"/>
</dbReference>
<organism evidence="2">
    <name type="scientific">Mesoaciditoga lauensis</name>
    <dbReference type="NCBI Taxonomy" id="1495039"/>
    <lineage>
        <taxon>Bacteria</taxon>
        <taxon>Thermotogati</taxon>
        <taxon>Thermotogota</taxon>
        <taxon>Thermotogae</taxon>
        <taxon>Mesoaciditogales</taxon>
        <taxon>Mesoaciditogaceae</taxon>
        <taxon>Mesoaciditoga</taxon>
    </lineage>
</organism>
<dbReference type="EMBL" id="DTPE01000174">
    <property type="protein sequence ID" value="HGE75298.1"/>
    <property type="molecule type" value="Genomic_DNA"/>
</dbReference>
<evidence type="ECO:0000259" key="1">
    <source>
        <dbReference type="SMART" id="SM00834"/>
    </source>
</evidence>
<name>A0A7V3REP1_9BACT</name>
<feature type="domain" description="Putative regulatory protein FmdB zinc ribbon" evidence="1">
    <location>
        <begin position="1"/>
        <end position="41"/>
    </location>
</feature>
<gene>
    <name evidence="2" type="ORF">ENX73_04155</name>
</gene>